<evidence type="ECO:0000256" key="4">
    <source>
        <dbReference type="ARBA" id="ARBA00022989"/>
    </source>
</evidence>
<accession>A0A9N8EVN7</accession>
<evidence type="ECO:0000259" key="9">
    <source>
        <dbReference type="Pfam" id="PF01529"/>
    </source>
</evidence>
<keyword evidence="3 7" id="KW-0812">Transmembrane</keyword>
<dbReference type="GO" id="GO:0016020">
    <property type="term" value="C:membrane"/>
    <property type="evidence" value="ECO:0007669"/>
    <property type="project" value="UniProtKB-SubCell"/>
</dbReference>
<protein>
    <recommendedName>
        <fullName evidence="7">Palmitoyltransferase</fullName>
        <ecNumber evidence="7">2.3.1.225</ecNumber>
    </recommendedName>
</protein>
<keyword evidence="4 7" id="KW-1133">Transmembrane helix</keyword>
<feature type="transmembrane region" description="Helical" evidence="7">
    <location>
        <begin position="119"/>
        <end position="142"/>
    </location>
</feature>
<dbReference type="AlphaFoldDB" id="A0A9N8EVN7"/>
<feature type="domain" description="Palmitoyltransferase DHHC" evidence="9">
    <location>
        <begin position="280"/>
        <end position="426"/>
    </location>
</feature>
<comment type="similarity">
    <text evidence="7">Belongs to the DHHC palmitoyltransferase family.</text>
</comment>
<evidence type="ECO:0000256" key="1">
    <source>
        <dbReference type="ARBA" id="ARBA00004141"/>
    </source>
</evidence>
<dbReference type="Pfam" id="PF01529">
    <property type="entry name" value="DHHC"/>
    <property type="match status" value="1"/>
</dbReference>
<comment type="caution">
    <text evidence="10">The sequence shown here is derived from an EMBL/GenBank/DDBJ whole genome shotgun (WGS) entry which is preliminary data.</text>
</comment>
<dbReference type="Proteomes" id="UP001153069">
    <property type="component" value="Unassembled WGS sequence"/>
</dbReference>
<organism evidence="10 11">
    <name type="scientific">Seminavis robusta</name>
    <dbReference type="NCBI Taxonomy" id="568900"/>
    <lineage>
        <taxon>Eukaryota</taxon>
        <taxon>Sar</taxon>
        <taxon>Stramenopiles</taxon>
        <taxon>Ochrophyta</taxon>
        <taxon>Bacillariophyta</taxon>
        <taxon>Bacillariophyceae</taxon>
        <taxon>Bacillariophycidae</taxon>
        <taxon>Naviculales</taxon>
        <taxon>Naviculaceae</taxon>
        <taxon>Seminavis</taxon>
    </lineage>
</organism>
<dbReference type="PANTHER" id="PTHR12246">
    <property type="entry name" value="PALMITOYLTRANSFERASE ZDHHC16"/>
    <property type="match status" value="1"/>
</dbReference>
<gene>
    <name evidence="10" type="ORF">SEMRO_1822_G299840.1</name>
</gene>
<dbReference type="GO" id="GO:0019706">
    <property type="term" value="F:protein-cysteine S-palmitoyltransferase activity"/>
    <property type="evidence" value="ECO:0007669"/>
    <property type="project" value="UniProtKB-EC"/>
</dbReference>
<evidence type="ECO:0000256" key="5">
    <source>
        <dbReference type="ARBA" id="ARBA00023136"/>
    </source>
</evidence>
<feature type="transmembrane region" description="Helical" evidence="7">
    <location>
        <begin position="82"/>
        <end position="107"/>
    </location>
</feature>
<feature type="region of interest" description="Disordered" evidence="8">
    <location>
        <begin position="217"/>
        <end position="262"/>
    </location>
</feature>
<evidence type="ECO:0000256" key="2">
    <source>
        <dbReference type="ARBA" id="ARBA00022679"/>
    </source>
</evidence>
<feature type="transmembrane region" description="Helical" evidence="7">
    <location>
        <begin position="389"/>
        <end position="415"/>
    </location>
</feature>
<proteinExistence type="inferred from homology"/>
<feature type="compositionally biased region" description="Polar residues" evidence="8">
    <location>
        <begin position="1"/>
        <end position="16"/>
    </location>
</feature>
<dbReference type="EC" id="2.3.1.225" evidence="7"/>
<feature type="compositionally biased region" description="Polar residues" evidence="8">
    <location>
        <begin position="220"/>
        <end position="262"/>
    </location>
</feature>
<reference evidence="10" key="1">
    <citation type="submission" date="2020-06" db="EMBL/GenBank/DDBJ databases">
        <authorList>
            <consortium name="Plant Systems Biology data submission"/>
        </authorList>
    </citation>
    <scope>NUCLEOTIDE SEQUENCE</scope>
    <source>
        <strain evidence="10">D6</strain>
    </source>
</reference>
<evidence type="ECO:0000256" key="3">
    <source>
        <dbReference type="ARBA" id="ARBA00022692"/>
    </source>
</evidence>
<name>A0A9N8EVN7_9STRA</name>
<feature type="transmembrane region" description="Helical" evidence="7">
    <location>
        <begin position="324"/>
        <end position="350"/>
    </location>
</feature>
<evidence type="ECO:0000313" key="11">
    <source>
        <dbReference type="Proteomes" id="UP001153069"/>
    </source>
</evidence>
<dbReference type="EMBL" id="CAICTM010001820">
    <property type="protein sequence ID" value="CAB9526399.1"/>
    <property type="molecule type" value="Genomic_DNA"/>
</dbReference>
<evidence type="ECO:0000256" key="7">
    <source>
        <dbReference type="RuleBase" id="RU079119"/>
    </source>
</evidence>
<keyword evidence="6 7" id="KW-0012">Acyltransferase</keyword>
<keyword evidence="5 7" id="KW-0472">Membrane</keyword>
<comment type="domain">
    <text evidence="7">The DHHC domain is required for palmitoyltransferase activity.</text>
</comment>
<feature type="region of interest" description="Disordered" evidence="8">
    <location>
        <begin position="1"/>
        <end position="22"/>
    </location>
</feature>
<sequence length="507" mass="57164">MSSGSASIPNGTSNGETDPLVTNAEIPIQVPEDKTKGKKRTFAWGSLRFHMPSKRQLEAYVTPGRRMDAWCGLLHYCVESFVYLLGPVLICLATSIIGLLVYTFFTIMHPMMGLYYADAWYGGYVIGGHSLLVIYLMINVVWNYALCVCTSNINGKSYNKVMREMAMATGFVFPESPAEVEQFRKDYEDRMVLRMQCRRARAIEAANRKASAIAQGSKVDATTGSSADGQVTQRKNVQNTNGASGTANGINNTTQKGQTDVAPTSAQIRPWMMMGPLEWGFCPRTNQPKPPRSHYCHVSKGLVFCLDHYCPWMFNSVGYFNYRYFVNFLIFASVSMLYGASLSYTPFMLLSTTKYRDQLRANKRHHQVSNSHEPIPRMEPFLPYAHEKVYITLTFMLSLAVGLAVLMLTVFHIYLTLSSQTTIEFHGNMSNARRAKKMGRKWKNPYSFGALRNFQHVYGSQYHPLLAILIPSWREPDFLPIPLPGDQGKRSTYAGKNSSRNKGDFVV</sequence>
<evidence type="ECO:0000256" key="8">
    <source>
        <dbReference type="SAM" id="MobiDB-lite"/>
    </source>
</evidence>
<dbReference type="OrthoDB" id="9909019at2759"/>
<keyword evidence="2 7" id="KW-0808">Transferase</keyword>
<comment type="catalytic activity">
    <reaction evidence="7">
        <text>L-cysteinyl-[protein] + hexadecanoyl-CoA = S-hexadecanoyl-L-cysteinyl-[protein] + CoA</text>
        <dbReference type="Rhea" id="RHEA:36683"/>
        <dbReference type="Rhea" id="RHEA-COMP:10131"/>
        <dbReference type="Rhea" id="RHEA-COMP:11032"/>
        <dbReference type="ChEBI" id="CHEBI:29950"/>
        <dbReference type="ChEBI" id="CHEBI:57287"/>
        <dbReference type="ChEBI" id="CHEBI:57379"/>
        <dbReference type="ChEBI" id="CHEBI:74151"/>
        <dbReference type="EC" id="2.3.1.225"/>
    </reaction>
</comment>
<dbReference type="PROSITE" id="PS50216">
    <property type="entry name" value="DHHC"/>
    <property type="match status" value="1"/>
</dbReference>
<dbReference type="InterPro" id="IPR039859">
    <property type="entry name" value="PFA4/ZDH16/20/ERF2-like"/>
</dbReference>
<comment type="subcellular location">
    <subcellularLocation>
        <location evidence="1">Membrane</location>
        <topology evidence="1">Multi-pass membrane protein</topology>
    </subcellularLocation>
</comment>
<keyword evidence="11" id="KW-1185">Reference proteome</keyword>
<dbReference type="InterPro" id="IPR001594">
    <property type="entry name" value="Palmitoyltrfase_DHHC"/>
</dbReference>
<evidence type="ECO:0000256" key="6">
    <source>
        <dbReference type="ARBA" id="ARBA00023315"/>
    </source>
</evidence>
<evidence type="ECO:0000313" key="10">
    <source>
        <dbReference type="EMBL" id="CAB9526399.1"/>
    </source>
</evidence>